<proteinExistence type="predicted"/>
<feature type="compositionally biased region" description="Low complexity" evidence="2">
    <location>
        <begin position="661"/>
        <end position="687"/>
    </location>
</feature>
<evidence type="ECO:0000313" key="5">
    <source>
        <dbReference type="Proteomes" id="UP000324022"/>
    </source>
</evidence>
<dbReference type="OrthoDB" id="278430at2759"/>
<dbReference type="GO" id="GO:0006012">
    <property type="term" value="P:galactose metabolic process"/>
    <property type="evidence" value="ECO:0007669"/>
    <property type="project" value="TreeGrafter"/>
</dbReference>
<dbReference type="PANTHER" id="PTHR15672">
    <property type="entry name" value="CAMP-REGULATED PHOSPHOPROTEIN 21 RELATED R3H DOMAIN CONTAINING PROTEIN"/>
    <property type="match status" value="1"/>
</dbReference>
<dbReference type="PROSITE" id="PS51673">
    <property type="entry name" value="SUZ"/>
    <property type="match status" value="1"/>
</dbReference>
<dbReference type="CDD" id="cd02642">
    <property type="entry name" value="R3H_encore_like"/>
    <property type="match status" value="1"/>
</dbReference>
<feature type="region of interest" description="Disordered" evidence="2">
    <location>
        <begin position="315"/>
        <end position="557"/>
    </location>
</feature>
<feature type="region of interest" description="Disordered" evidence="2">
    <location>
        <begin position="23"/>
        <end position="99"/>
    </location>
</feature>
<evidence type="ECO:0000256" key="2">
    <source>
        <dbReference type="SAM" id="MobiDB-lite"/>
    </source>
</evidence>
<evidence type="ECO:0000313" key="4">
    <source>
        <dbReference type="EMBL" id="SPO28122.1"/>
    </source>
</evidence>
<dbReference type="SUPFAM" id="SSF82708">
    <property type="entry name" value="R3H domain"/>
    <property type="match status" value="1"/>
</dbReference>
<accession>A0A5C3EBX5</accession>
<dbReference type="Pfam" id="PF12752">
    <property type="entry name" value="SUZ"/>
    <property type="match status" value="1"/>
</dbReference>
<organism evidence="4 5">
    <name type="scientific">Ustilago trichophora</name>
    <dbReference type="NCBI Taxonomy" id="86804"/>
    <lineage>
        <taxon>Eukaryota</taxon>
        <taxon>Fungi</taxon>
        <taxon>Dikarya</taxon>
        <taxon>Basidiomycota</taxon>
        <taxon>Ustilaginomycotina</taxon>
        <taxon>Ustilaginomycetes</taxon>
        <taxon>Ustilaginales</taxon>
        <taxon>Ustilaginaceae</taxon>
        <taxon>Ustilago</taxon>
    </lineage>
</organism>
<feature type="compositionally biased region" description="Polar residues" evidence="2">
    <location>
        <begin position="55"/>
        <end position="73"/>
    </location>
</feature>
<feature type="region of interest" description="Disordered" evidence="2">
    <location>
        <begin position="217"/>
        <end position="301"/>
    </location>
</feature>
<feature type="compositionally biased region" description="Low complexity" evidence="2">
    <location>
        <begin position="521"/>
        <end position="557"/>
    </location>
</feature>
<feature type="compositionally biased region" description="Low complexity" evidence="2">
    <location>
        <begin position="634"/>
        <end position="643"/>
    </location>
</feature>
<dbReference type="PANTHER" id="PTHR15672:SF8">
    <property type="entry name" value="PROTEIN ENCORE"/>
    <property type="match status" value="1"/>
</dbReference>
<evidence type="ECO:0000259" key="3">
    <source>
        <dbReference type="PROSITE" id="PS51673"/>
    </source>
</evidence>
<dbReference type="InterPro" id="IPR024771">
    <property type="entry name" value="SUZ"/>
</dbReference>
<dbReference type="EMBL" id="OOIN01000021">
    <property type="protein sequence ID" value="SPO28122.1"/>
    <property type="molecule type" value="Genomic_DNA"/>
</dbReference>
<dbReference type="Proteomes" id="UP000324022">
    <property type="component" value="Unassembled WGS sequence"/>
</dbReference>
<keyword evidence="5" id="KW-1185">Reference proteome</keyword>
<dbReference type="InterPro" id="IPR001374">
    <property type="entry name" value="R3H_dom"/>
</dbReference>
<dbReference type="GO" id="GO:0003676">
    <property type="term" value="F:nucleic acid binding"/>
    <property type="evidence" value="ECO:0007669"/>
    <property type="project" value="InterPro"/>
</dbReference>
<feature type="compositionally biased region" description="Polar residues" evidence="2">
    <location>
        <begin position="454"/>
        <end position="465"/>
    </location>
</feature>
<feature type="compositionally biased region" description="Low complexity" evidence="2">
    <location>
        <begin position="342"/>
        <end position="367"/>
    </location>
</feature>
<feature type="compositionally biased region" description="Basic and acidic residues" evidence="2">
    <location>
        <begin position="283"/>
        <end position="301"/>
    </location>
</feature>
<dbReference type="Pfam" id="PF01424">
    <property type="entry name" value="R3H"/>
    <property type="match status" value="1"/>
</dbReference>
<feature type="compositionally biased region" description="Low complexity" evidence="2">
    <location>
        <begin position="217"/>
        <end position="239"/>
    </location>
</feature>
<feature type="compositionally biased region" description="Polar residues" evidence="2">
    <location>
        <begin position="26"/>
        <end position="35"/>
    </location>
</feature>
<dbReference type="Gene3D" id="3.30.1370.50">
    <property type="entry name" value="R3H-like domain"/>
    <property type="match status" value="1"/>
</dbReference>
<feature type="domain" description="SUZ" evidence="3">
    <location>
        <begin position="224"/>
        <end position="316"/>
    </location>
</feature>
<keyword evidence="1" id="KW-0597">Phosphoprotein</keyword>
<sequence length="722" mass="75684">MQYEPQSPLNGTMTQLDPLADALAATSITTDNGSDTSHEQPSLKPTKPSFASALRSGQSTTPLILSKEATSAQPPTPLASSGASTPAPPTVASPADELAPVDDTILQAIRKRDDRIFFSQYENQMAAFVRDPSRSELELGAMNAYQRLLIHKCAEQFHLQHQLDRATHSITLSKTPATSHPSALLSLRAREALVQRDGIDPVNAHPAVISLANATSNQLNSSSSSPSASTSSLSSPVPTQAATLSPASGAPKAGFKIMRRDPSNSRQSRLRSTDNDISGSNSDSDKAAAKARKDMTLEEREASYKAARARIFGDLATSGSTSPTSSTSHLDQTKEADQSKDAATSAPNSKPSPTSSAASSPVASIAGGRSGSKKKVSSSASSVASQDGSTQRTRGNGRAKAAHSHASDSNNDDLEFCRNLPMSSNPAFGGPQQSSPLALPGHVTQGYFPPTHPSHLQQSHSNPNLRSRAPVFHPQGSSTPAYSQGGALRYPDMGFQQQAQHQRSWPHPGDSSETDAFPALSSASQSGVSGSRQTQQQNSSRNAQASGSGSRSQPAGQEHLMNGVGAWAQQTSACVYSNAPQRHQQQPQHYSHYPPPQQQQQQYQPGIQPYQMGHPSLAPHYTQLGQGQPFVGPRSATSSRASSQRGGNGMNNHRGARDDAMSVASISSASSSRSASFSGVSAAGSTSQVGNASNKAANGPIPALSHPSLPARPAWLSPNNAE</sequence>
<feature type="compositionally biased region" description="Low complexity" evidence="2">
    <location>
        <begin position="580"/>
        <end position="611"/>
    </location>
</feature>
<dbReference type="AlphaFoldDB" id="A0A5C3EBX5"/>
<feature type="compositionally biased region" description="Low complexity" evidence="2">
    <location>
        <begin position="317"/>
        <end position="328"/>
    </location>
</feature>
<gene>
    <name evidence="4" type="ORF">UTRI_04513_B</name>
</gene>
<reference evidence="4 5" key="1">
    <citation type="submission" date="2018-03" db="EMBL/GenBank/DDBJ databases">
        <authorList>
            <person name="Guldener U."/>
        </authorList>
    </citation>
    <scope>NUCLEOTIDE SEQUENCE [LARGE SCALE GENOMIC DNA]</scope>
    <source>
        <strain evidence="4 5">NBRC100155</strain>
    </source>
</reference>
<evidence type="ECO:0000256" key="1">
    <source>
        <dbReference type="ARBA" id="ARBA00022553"/>
    </source>
</evidence>
<feature type="compositionally biased region" description="Polar residues" evidence="2">
    <location>
        <begin position="421"/>
        <end position="436"/>
    </location>
</feature>
<protein>
    <recommendedName>
        <fullName evidence="3">SUZ domain-containing protein</fullName>
    </recommendedName>
</protein>
<name>A0A5C3EBX5_9BASI</name>
<feature type="compositionally biased region" description="Basic and acidic residues" evidence="2">
    <location>
        <begin position="331"/>
        <end position="340"/>
    </location>
</feature>
<feature type="region of interest" description="Disordered" evidence="2">
    <location>
        <begin position="576"/>
        <end position="722"/>
    </location>
</feature>
<dbReference type="InterPro" id="IPR051937">
    <property type="entry name" value="R3H_domain_containing"/>
</dbReference>
<dbReference type="InterPro" id="IPR036867">
    <property type="entry name" value="R3H_dom_sf"/>
</dbReference>